<comment type="caution">
    <text evidence="1">The sequence shown here is derived from an EMBL/GenBank/DDBJ whole genome shotgun (WGS) entry which is preliminary data.</text>
</comment>
<organism evidence="1 2">
    <name type="scientific">Microbispora oryzae</name>
    <dbReference type="NCBI Taxonomy" id="2806554"/>
    <lineage>
        <taxon>Bacteria</taxon>
        <taxon>Bacillati</taxon>
        <taxon>Actinomycetota</taxon>
        <taxon>Actinomycetes</taxon>
        <taxon>Streptosporangiales</taxon>
        <taxon>Streptosporangiaceae</taxon>
        <taxon>Microbispora</taxon>
    </lineage>
</organism>
<dbReference type="RefSeq" id="WP_210156696.1">
    <property type="nucleotide sequence ID" value="NZ_JAFCNB010000008.1"/>
</dbReference>
<evidence type="ECO:0000313" key="1">
    <source>
        <dbReference type="EMBL" id="MBP2705405.1"/>
    </source>
</evidence>
<evidence type="ECO:0000313" key="2">
    <source>
        <dbReference type="Proteomes" id="UP000674234"/>
    </source>
</evidence>
<proteinExistence type="predicted"/>
<sequence length="117" mass="12893">MTHITPDHRSAFIADVRTFADFLTATPYVPVPAHLDVTVFPMNGGDEVRRAEIDRIATVLGTTTECDAGHYRTSRAFGRVSYRAVAVSDGARERWDALMSYDGAITPDPSARHKDGR</sequence>
<accession>A0A940WQ01</accession>
<dbReference type="EMBL" id="JAFCNB010000008">
    <property type="protein sequence ID" value="MBP2705405.1"/>
    <property type="molecule type" value="Genomic_DNA"/>
</dbReference>
<keyword evidence="2" id="KW-1185">Reference proteome</keyword>
<reference evidence="1" key="1">
    <citation type="submission" date="2021-02" db="EMBL/GenBank/DDBJ databases">
        <title>Draft genome sequence of Microbispora sp. RL4-1S isolated from rice leaves in Thailand.</title>
        <authorList>
            <person name="Muangham S."/>
            <person name="Duangmal K."/>
        </authorList>
    </citation>
    <scope>NUCLEOTIDE SEQUENCE</scope>
    <source>
        <strain evidence="1">RL4-1S</strain>
    </source>
</reference>
<protein>
    <submittedName>
        <fullName evidence="1">Uncharacterized protein</fullName>
    </submittedName>
</protein>
<name>A0A940WQ01_9ACTN</name>
<gene>
    <name evidence="1" type="ORF">JOL79_16440</name>
</gene>
<dbReference type="AlphaFoldDB" id="A0A940WQ01"/>
<dbReference type="Proteomes" id="UP000674234">
    <property type="component" value="Unassembled WGS sequence"/>
</dbReference>